<dbReference type="InterPro" id="IPR011009">
    <property type="entry name" value="Kinase-like_dom_sf"/>
</dbReference>
<feature type="domain" description="Protein kinase" evidence="1">
    <location>
        <begin position="1"/>
        <end position="96"/>
    </location>
</feature>
<dbReference type="EMBL" id="JAPFFF010000036">
    <property type="protein sequence ID" value="KAK8843025.1"/>
    <property type="molecule type" value="Genomic_DNA"/>
</dbReference>
<protein>
    <recommendedName>
        <fullName evidence="1">Protein kinase domain-containing protein</fullName>
    </recommendedName>
</protein>
<gene>
    <name evidence="2" type="ORF">M9Y10_025213</name>
</gene>
<reference evidence="2 3" key="1">
    <citation type="submission" date="2024-04" db="EMBL/GenBank/DDBJ databases">
        <title>Tritrichomonas musculus Genome.</title>
        <authorList>
            <person name="Alves-Ferreira E."/>
            <person name="Grigg M."/>
            <person name="Lorenzi H."/>
            <person name="Galac M."/>
        </authorList>
    </citation>
    <scope>NUCLEOTIDE SEQUENCE [LARGE SCALE GENOMIC DNA]</scope>
    <source>
        <strain evidence="2 3">EAF2021</strain>
    </source>
</reference>
<dbReference type="Gene3D" id="1.25.40.20">
    <property type="entry name" value="Ankyrin repeat-containing domain"/>
    <property type="match status" value="1"/>
</dbReference>
<dbReference type="Gene3D" id="1.10.510.10">
    <property type="entry name" value="Transferase(Phosphotransferase) domain 1"/>
    <property type="match status" value="1"/>
</dbReference>
<dbReference type="PANTHER" id="PTHR45756">
    <property type="entry name" value="PALMITOYLTRANSFERASE"/>
    <property type="match status" value="1"/>
</dbReference>
<dbReference type="SUPFAM" id="SSF48403">
    <property type="entry name" value="Ankyrin repeat"/>
    <property type="match status" value="1"/>
</dbReference>
<comment type="caution">
    <text evidence="2">The sequence shown here is derived from an EMBL/GenBank/DDBJ whole genome shotgun (WGS) entry which is preliminary data.</text>
</comment>
<proteinExistence type="predicted"/>
<name>A0ABR2H9X7_9EUKA</name>
<dbReference type="SUPFAM" id="SSF56112">
    <property type="entry name" value="Protein kinase-like (PK-like)"/>
    <property type="match status" value="1"/>
</dbReference>
<dbReference type="InterPro" id="IPR036770">
    <property type="entry name" value="Ankyrin_rpt-contain_sf"/>
</dbReference>
<evidence type="ECO:0000313" key="3">
    <source>
        <dbReference type="Proteomes" id="UP001470230"/>
    </source>
</evidence>
<dbReference type="InterPro" id="IPR000719">
    <property type="entry name" value="Prot_kinase_dom"/>
</dbReference>
<dbReference type="Proteomes" id="UP001470230">
    <property type="component" value="Unassembled WGS sequence"/>
</dbReference>
<dbReference type="InterPro" id="IPR053215">
    <property type="entry name" value="TKL_Ser/Thr_kinase"/>
</dbReference>
<organism evidence="2 3">
    <name type="scientific">Tritrichomonas musculus</name>
    <dbReference type="NCBI Taxonomy" id="1915356"/>
    <lineage>
        <taxon>Eukaryota</taxon>
        <taxon>Metamonada</taxon>
        <taxon>Parabasalia</taxon>
        <taxon>Tritrichomonadida</taxon>
        <taxon>Tritrichomonadidae</taxon>
        <taxon>Tritrichomonas</taxon>
    </lineage>
</organism>
<dbReference type="Pfam" id="PF07714">
    <property type="entry name" value="PK_Tyr_Ser-Thr"/>
    <property type="match status" value="1"/>
</dbReference>
<evidence type="ECO:0000313" key="2">
    <source>
        <dbReference type="EMBL" id="KAK8843025.1"/>
    </source>
</evidence>
<dbReference type="PROSITE" id="PS50011">
    <property type="entry name" value="PROTEIN_KINASE_DOM"/>
    <property type="match status" value="1"/>
</dbReference>
<accession>A0ABR2H9X7</accession>
<dbReference type="InterPro" id="IPR001245">
    <property type="entry name" value="Ser-Thr/Tyr_kinase_cat_dom"/>
</dbReference>
<sequence>MAPELFEDEGHFSTGIDVYAFAILAYEIVSGQEPYKEKGKSISMANLVRKVLSNQRPKFVDNITEPMWELLTRCWSKDPNERPSFEEIFQELSTNFSLFDEDVDEDEIRDYLDYLADENKEESVTKASQIKEDFVSKYDQLVKKEEKDNKIYSEILIKLIGRQDNIDDLYFSSIGGNILHLACESGNLELVKYIISLDKIDITSKAIFIYFS</sequence>
<evidence type="ECO:0000259" key="1">
    <source>
        <dbReference type="PROSITE" id="PS50011"/>
    </source>
</evidence>
<keyword evidence="3" id="KW-1185">Reference proteome</keyword>
<dbReference type="PANTHER" id="PTHR45756:SF1">
    <property type="entry name" value="PROTEIN KINASE DOMAIN CONTAINING PROTEIN"/>
    <property type="match status" value="1"/>
</dbReference>